<dbReference type="Proteomes" id="UP001258017">
    <property type="component" value="Unassembled WGS sequence"/>
</dbReference>
<accession>A0AAD9RD94</accession>
<evidence type="ECO:0000313" key="2">
    <source>
        <dbReference type="Proteomes" id="UP001258017"/>
    </source>
</evidence>
<reference evidence="1" key="1">
    <citation type="submission" date="2021-08" db="EMBL/GenBank/DDBJ databases">
        <authorList>
            <person name="Misof B."/>
            <person name="Oliver O."/>
            <person name="Podsiadlowski L."/>
            <person name="Donath A."/>
            <person name="Peters R."/>
            <person name="Mayer C."/>
            <person name="Rust J."/>
            <person name="Gunkel S."/>
            <person name="Lesny P."/>
            <person name="Martin S."/>
            <person name="Oeyen J.P."/>
            <person name="Petersen M."/>
            <person name="Panagiotis P."/>
            <person name="Wilbrandt J."/>
            <person name="Tanja T."/>
        </authorList>
    </citation>
    <scope>NUCLEOTIDE SEQUENCE</scope>
    <source>
        <strain evidence="1">GBR_01_08_01A</strain>
        <tissue evidence="1">Thorax + abdomen</tissue>
    </source>
</reference>
<name>A0AAD9RD94_9HYME</name>
<dbReference type="AlphaFoldDB" id="A0AAD9RD94"/>
<gene>
    <name evidence="1" type="ORF">KPH14_000722</name>
</gene>
<organism evidence="1 2">
    <name type="scientific">Odynerus spinipes</name>
    <dbReference type="NCBI Taxonomy" id="1348599"/>
    <lineage>
        <taxon>Eukaryota</taxon>
        <taxon>Metazoa</taxon>
        <taxon>Ecdysozoa</taxon>
        <taxon>Arthropoda</taxon>
        <taxon>Hexapoda</taxon>
        <taxon>Insecta</taxon>
        <taxon>Pterygota</taxon>
        <taxon>Neoptera</taxon>
        <taxon>Endopterygota</taxon>
        <taxon>Hymenoptera</taxon>
        <taxon>Apocrita</taxon>
        <taxon>Aculeata</taxon>
        <taxon>Vespoidea</taxon>
        <taxon>Vespidae</taxon>
        <taxon>Eumeninae</taxon>
        <taxon>Odynerus</taxon>
    </lineage>
</organism>
<dbReference type="EMBL" id="JAIFRP010004148">
    <property type="protein sequence ID" value="KAK2577620.1"/>
    <property type="molecule type" value="Genomic_DNA"/>
</dbReference>
<comment type="caution">
    <text evidence="1">The sequence shown here is derived from an EMBL/GenBank/DDBJ whole genome shotgun (WGS) entry which is preliminary data.</text>
</comment>
<feature type="non-terminal residue" evidence="1">
    <location>
        <position position="1"/>
    </location>
</feature>
<sequence>WVIEITTPRAVNCICRYGLIASITGAIWRHLGDITDGVNDEASREEDAARWS</sequence>
<evidence type="ECO:0000313" key="1">
    <source>
        <dbReference type="EMBL" id="KAK2577620.1"/>
    </source>
</evidence>
<protein>
    <submittedName>
        <fullName evidence="1">Uncharacterized protein</fullName>
    </submittedName>
</protein>
<reference evidence="1" key="2">
    <citation type="journal article" date="2023" name="Commun. Biol.">
        <title>Intrasexual cuticular hydrocarbon dimorphism in a wasp sheds light on hydrocarbon biosynthesis genes in Hymenoptera.</title>
        <authorList>
            <person name="Moris V.C."/>
            <person name="Podsiadlowski L."/>
            <person name="Martin S."/>
            <person name="Oeyen J.P."/>
            <person name="Donath A."/>
            <person name="Petersen M."/>
            <person name="Wilbrandt J."/>
            <person name="Misof B."/>
            <person name="Liedtke D."/>
            <person name="Thamm M."/>
            <person name="Scheiner R."/>
            <person name="Schmitt T."/>
            <person name="Niehuis O."/>
        </authorList>
    </citation>
    <scope>NUCLEOTIDE SEQUENCE</scope>
    <source>
        <strain evidence="1">GBR_01_08_01A</strain>
    </source>
</reference>
<keyword evidence="2" id="KW-1185">Reference proteome</keyword>
<proteinExistence type="predicted"/>